<dbReference type="OrthoDB" id="5918127at2759"/>
<evidence type="ECO:0000313" key="4">
    <source>
        <dbReference type="WBParaSite" id="TCLT_0000494001-mRNA-1"/>
    </source>
</evidence>
<dbReference type="WBParaSite" id="TCLT_0000494001-mRNA-1">
    <property type="protein sequence ID" value="TCLT_0000494001-mRNA-1"/>
    <property type="gene ID" value="TCLT_0000494001"/>
</dbReference>
<dbReference type="PANTHER" id="PTHR40288:SF2">
    <property type="entry name" value="G PROTEIN-COUPLED RECEPTOR-RELATED"/>
    <property type="match status" value="1"/>
</dbReference>
<keyword evidence="1" id="KW-1133">Transmembrane helix</keyword>
<organism evidence="4">
    <name type="scientific">Thelazia callipaeda</name>
    <name type="common">Oriental eyeworm</name>
    <name type="synonym">Parasitic nematode</name>
    <dbReference type="NCBI Taxonomy" id="103827"/>
    <lineage>
        <taxon>Eukaryota</taxon>
        <taxon>Metazoa</taxon>
        <taxon>Ecdysozoa</taxon>
        <taxon>Nematoda</taxon>
        <taxon>Chromadorea</taxon>
        <taxon>Rhabditida</taxon>
        <taxon>Spirurina</taxon>
        <taxon>Spiruromorpha</taxon>
        <taxon>Thelazioidea</taxon>
        <taxon>Thelaziidae</taxon>
        <taxon>Thelazia</taxon>
    </lineage>
</organism>
<evidence type="ECO:0000313" key="3">
    <source>
        <dbReference type="Proteomes" id="UP000276776"/>
    </source>
</evidence>
<gene>
    <name evidence="2" type="ORF">TCLT_LOCUS4929</name>
</gene>
<reference evidence="4" key="1">
    <citation type="submission" date="2017-02" db="UniProtKB">
        <authorList>
            <consortium name="WormBaseParasite"/>
        </authorList>
    </citation>
    <scope>IDENTIFICATION</scope>
</reference>
<feature type="transmembrane region" description="Helical" evidence="1">
    <location>
        <begin position="126"/>
        <end position="149"/>
    </location>
</feature>
<dbReference type="Proteomes" id="UP000276776">
    <property type="component" value="Unassembled WGS sequence"/>
</dbReference>
<dbReference type="EMBL" id="UYYF01004311">
    <property type="protein sequence ID" value="VDN02112.1"/>
    <property type="molecule type" value="Genomic_DNA"/>
</dbReference>
<evidence type="ECO:0000313" key="2">
    <source>
        <dbReference type="EMBL" id="VDN02112.1"/>
    </source>
</evidence>
<reference evidence="2 3" key="2">
    <citation type="submission" date="2018-11" db="EMBL/GenBank/DDBJ databases">
        <authorList>
            <consortium name="Pathogen Informatics"/>
        </authorList>
    </citation>
    <scope>NUCLEOTIDE SEQUENCE [LARGE SCALE GENOMIC DNA]</scope>
</reference>
<dbReference type="PANTHER" id="PTHR40288">
    <property type="entry name" value="PROTEIN CBG16535-RELATED"/>
    <property type="match status" value="1"/>
</dbReference>
<keyword evidence="3" id="KW-1185">Reference proteome</keyword>
<feature type="transmembrane region" description="Helical" evidence="1">
    <location>
        <begin position="100"/>
        <end position="120"/>
    </location>
</feature>
<accession>A0A0N5CX36</accession>
<dbReference type="AlphaFoldDB" id="A0A0N5CX36"/>
<keyword evidence="1" id="KW-0472">Membrane</keyword>
<sequence>MFFGPVNQSLTKKLNLIHENICYDFYNYKNTLTKALIFLMKWRFFEIFHCSFNETTYGSKNPGGKFLSYDIIVFDFGLLHKLIHVEECIANYLDGGYMRCLWCIGQVFVLLAALLVIVVIRNTHPIHIWPVLIVQNAYCFGLVILTIATADKLLTNILHPVNGHLLLLIGAFFLGTCMNHLFDYILWHYYWYREAEYVKCTGHQVISF</sequence>
<proteinExistence type="predicted"/>
<protein>
    <submittedName>
        <fullName evidence="2 4">Uncharacterized protein</fullName>
    </submittedName>
</protein>
<name>A0A0N5CX36_THECL</name>
<feature type="transmembrane region" description="Helical" evidence="1">
    <location>
        <begin position="161"/>
        <end position="182"/>
    </location>
</feature>
<dbReference type="OMA" id="NAYCFGL"/>
<evidence type="ECO:0000256" key="1">
    <source>
        <dbReference type="SAM" id="Phobius"/>
    </source>
</evidence>
<keyword evidence="1" id="KW-0812">Transmembrane</keyword>